<evidence type="ECO:0000313" key="1">
    <source>
        <dbReference type="EMBL" id="EYB94683.1"/>
    </source>
</evidence>
<comment type="caution">
    <text evidence="1">The sequence shown here is derived from an EMBL/GenBank/DDBJ whole genome shotgun (WGS) entry which is preliminary data.</text>
</comment>
<accession>A0A016SVF2</accession>
<evidence type="ECO:0000313" key="2">
    <source>
        <dbReference type="Proteomes" id="UP000024635"/>
    </source>
</evidence>
<reference evidence="2" key="1">
    <citation type="journal article" date="2015" name="Nat. Genet.">
        <title>The genome and transcriptome of the zoonotic hookworm Ancylostoma ceylanicum identify infection-specific gene families.</title>
        <authorList>
            <person name="Schwarz E.M."/>
            <person name="Hu Y."/>
            <person name="Antoshechkin I."/>
            <person name="Miller M.M."/>
            <person name="Sternberg P.W."/>
            <person name="Aroian R.V."/>
        </authorList>
    </citation>
    <scope>NUCLEOTIDE SEQUENCE</scope>
    <source>
        <strain evidence="2">HY135</strain>
    </source>
</reference>
<keyword evidence="2" id="KW-1185">Reference proteome</keyword>
<protein>
    <submittedName>
        <fullName evidence="1">Uncharacterized protein</fullName>
    </submittedName>
</protein>
<proteinExistence type="predicted"/>
<organism evidence="1 2">
    <name type="scientific">Ancylostoma ceylanicum</name>
    <dbReference type="NCBI Taxonomy" id="53326"/>
    <lineage>
        <taxon>Eukaryota</taxon>
        <taxon>Metazoa</taxon>
        <taxon>Ecdysozoa</taxon>
        <taxon>Nematoda</taxon>
        <taxon>Chromadorea</taxon>
        <taxon>Rhabditida</taxon>
        <taxon>Rhabditina</taxon>
        <taxon>Rhabditomorpha</taxon>
        <taxon>Strongyloidea</taxon>
        <taxon>Ancylostomatidae</taxon>
        <taxon>Ancylostomatinae</taxon>
        <taxon>Ancylostoma</taxon>
    </lineage>
</organism>
<dbReference type="OrthoDB" id="10491863at2759"/>
<sequence>MCNAGIVQAVGTGSVLPLPGFVARMATITPSAPNAMGCIGLTITCPPGVGNLMLFNLGIPALAIPIAGGIIASLTCGADGNWRSPNLPVVQLGMPITRVWCLTPLGVLPPGIPGLPGVRPPAMPAVPGVPAVPGMPAIPAAMMPGMPGIRGVPGLAPPG</sequence>
<dbReference type="Proteomes" id="UP000024635">
    <property type="component" value="Unassembled WGS sequence"/>
</dbReference>
<dbReference type="AlphaFoldDB" id="A0A016SVF2"/>
<name>A0A016SVF2_9BILA</name>
<gene>
    <name evidence="1" type="primary">Acey_s0168.g172</name>
    <name evidence="1" type="ORF">Y032_0168g172</name>
</gene>
<dbReference type="EMBL" id="JARK01001504">
    <property type="protein sequence ID" value="EYB94683.1"/>
    <property type="molecule type" value="Genomic_DNA"/>
</dbReference>